<evidence type="ECO:0000256" key="4">
    <source>
        <dbReference type="ARBA" id="ARBA00022676"/>
    </source>
</evidence>
<dbReference type="RefSeq" id="XP_026755799.1">
    <property type="nucleotide sequence ID" value="XM_026899998.2"/>
</dbReference>
<keyword evidence="4 12" id="KW-0328">Glycosyltransferase</keyword>
<evidence type="ECO:0000313" key="18">
    <source>
        <dbReference type="RefSeq" id="XP_026755799.1"/>
    </source>
</evidence>
<keyword evidence="5 12" id="KW-0808">Transferase</keyword>
<dbReference type="Pfam" id="PF17039">
    <property type="entry name" value="Glyco_tran_10_N"/>
    <property type="match status" value="1"/>
</dbReference>
<dbReference type="AlphaFoldDB" id="A0A6J1WLL5"/>
<dbReference type="SUPFAM" id="SSF53756">
    <property type="entry name" value="UDP-Glycosyltransferase/glycogen phosphorylase"/>
    <property type="match status" value="1"/>
</dbReference>
<dbReference type="KEGG" id="gmw:113515720"/>
<evidence type="ECO:0000256" key="1">
    <source>
        <dbReference type="ARBA" id="ARBA00004447"/>
    </source>
</evidence>
<comment type="subcellular location">
    <subcellularLocation>
        <location evidence="1 12">Golgi apparatus</location>
        <location evidence="1 12">Golgi stack membrane</location>
        <topology evidence="1 12">Single-pass type II membrane protein</topology>
    </subcellularLocation>
</comment>
<dbReference type="InterPro" id="IPR038577">
    <property type="entry name" value="GT10-like_C_sf"/>
</dbReference>
<dbReference type="EC" id="2.4.1.-" evidence="12"/>
<evidence type="ECO:0000313" key="15">
    <source>
        <dbReference type="Proteomes" id="UP001652740"/>
    </source>
</evidence>
<dbReference type="GO" id="GO:0008417">
    <property type="term" value="F:fucosyltransferase activity"/>
    <property type="evidence" value="ECO:0007669"/>
    <property type="project" value="InterPro"/>
</dbReference>
<feature type="transmembrane region" description="Helical" evidence="12">
    <location>
        <begin position="20"/>
        <end position="39"/>
    </location>
</feature>
<dbReference type="InterPro" id="IPR031481">
    <property type="entry name" value="Glyco_tran_10_N"/>
</dbReference>
<evidence type="ECO:0000256" key="9">
    <source>
        <dbReference type="ARBA" id="ARBA00023034"/>
    </source>
</evidence>
<protein>
    <recommendedName>
        <fullName evidence="12">Fucosyltransferase</fullName>
        <ecNumber evidence="12">2.4.1.-</ecNumber>
    </recommendedName>
</protein>
<dbReference type="RefSeq" id="XP_026755797.1">
    <property type="nucleotide sequence ID" value="XM_026899996.2"/>
</dbReference>
<dbReference type="RefSeq" id="XP_026755798.1">
    <property type="nucleotide sequence ID" value="XM_026899997.2"/>
</dbReference>
<dbReference type="InterPro" id="IPR001503">
    <property type="entry name" value="Glyco_trans_10"/>
</dbReference>
<keyword evidence="11" id="KW-0325">Glycoprotein</keyword>
<evidence type="ECO:0000256" key="6">
    <source>
        <dbReference type="ARBA" id="ARBA00022692"/>
    </source>
</evidence>
<reference evidence="16 17" key="1">
    <citation type="submission" date="2025-04" db="UniProtKB">
        <authorList>
            <consortium name="RefSeq"/>
        </authorList>
    </citation>
    <scope>IDENTIFICATION</scope>
    <source>
        <tissue evidence="16 17">Whole adult</tissue>
    </source>
</reference>
<evidence type="ECO:0000256" key="8">
    <source>
        <dbReference type="ARBA" id="ARBA00022989"/>
    </source>
</evidence>
<dbReference type="InterPro" id="IPR055270">
    <property type="entry name" value="Glyco_tran_10_C"/>
</dbReference>
<dbReference type="PANTHER" id="PTHR48438:SF1">
    <property type="entry name" value="ALPHA-(1,3)-FUCOSYLTRANSFERASE C-RELATED"/>
    <property type="match status" value="1"/>
</dbReference>
<dbReference type="Gene3D" id="3.40.50.11660">
    <property type="entry name" value="Glycosyl transferase family 10, C-terminal domain"/>
    <property type="match status" value="1"/>
</dbReference>
<dbReference type="GO" id="GO:0032580">
    <property type="term" value="C:Golgi cisterna membrane"/>
    <property type="evidence" value="ECO:0007669"/>
    <property type="project" value="UniProtKB-SubCell"/>
</dbReference>
<evidence type="ECO:0000256" key="10">
    <source>
        <dbReference type="ARBA" id="ARBA00023136"/>
    </source>
</evidence>
<evidence type="ECO:0000256" key="11">
    <source>
        <dbReference type="ARBA" id="ARBA00023180"/>
    </source>
</evidence>
<keyword evidence="8 12" id="KW-1133">Transmembrane helix</keyword>
<evidence type="ECO:0000313" key="17">
    <source>
        <dbReference type="RefSeq" id="XP_026755798.1"/>
    </source>
</evidence>
<evidence type="ECO:0000259" key="14">
    <source>
        <dbReference type="Pfam" id="PF17039"/>
    </source>
</evidence>
<dbReference type="GeneID" id="113515720"/>
<sequence>MPRFTSPVTSFHTILKQFFTIRFLIVISCISFIFSVLWIESIKRKYLPSTNEIIVQEAIENVARDIRYFDVYRKVENLPKHLKYILLWTSKDFSPFYLFGSGQRGFLNNNCSVINCYVTDDRNLFNGDITKFDAIAFNGRNMKYYDLPTKRAPHQKYIYVNMESNDNYPVCNAKFDNFFNLTSTYRLDSDIPLPYILIKNSNGDIVGPKIDMEWDEDMTDVDEELPYRIHNKSKAVAWFVSHCTNKNGRYTFVKNLRRALNPYGLDIDIYGSCGHLQCPIERKSECDIILERDYYFYLSLENSFDKDYVTEKLLTALQHDVVPIVYGGANYSRFLPPGSYLDARQYSVQRLAATIAQLINSPKLYRSYFRWKYHYTYHDPQAVENVCAMCAALNNKFIMQTPKVYRDFRTWWNPDYAERCHFWAVLASSI</sequence>
<gene>
    <name evidence="16 17 18" type="primary">LOC113515720</name>
</gene>
<evidence type="ECO:0000256" key="12">
    <source>
        <dbReference type="RuleBase" id="RU003832"/>
    </source>
</evidence>
<comment type="similarity">
    <text evidence="3 12">Belongs to the glycosyltransferase 10 family.</text>
</comment>
<keyword evidence="9 12" id="KW-0333">Golgi apparatus</keyword>
<feature type="domain" description="Fucosyltransferase N-terminal" evidence="14">
    <location>
        <begin position="82"/>
        <end position="195"/>
    </location>
</feature>
<feature type="domain" description="Fucosyltransferase C-terminal" evidence="13">
    <location>
        <begin position="230"/>
        <end position="411"/>
    </location>
</feature>
<keyword evidence="10 12" id="KW-0472">Membrane</keyword>
<comment type="pathway">
    <text evidence="2">Protein modification; protein glycosylation.</text>
</comment>
<evidence type="ECO:0000256" key="7">
    <source>
        <dbReference type="ARBA" id="ARBA00022968"/>
    </source>
</evidence>
<keyword evidence="6 12" id="KW-0812">Transmembrane</keyword>
<organism evidence="15 17">
    <name type="scientific">Galleria mellonella</name>
    <name type="common">Greater wax moth</name>
    <dbReference type="NCBI Taxonomy" id="7137"/>
    <lineage>
        <taxon>Eukaryota</taxon>
        <taxon>Metazoa</taxon>
        <taxon>Ecdysozoa</taxon>
        <taxon>Arthropoda</taxon>
        <taxon>Hexapoda</taxon>
        <taxon>Insecta</taxon>
        <taxon>Pterygota</taxon>
        <taxon>Neoptera</taxon>
        <taxon>Endopterygota</taxon>
        <taxon>Lepidoptera</taxon>
        <taxon>Glossata</taxon>
        <taxon>Ditrysia</taxon>
        <taxon>Pyraloidea</taxon>
        <taxon>Pyralidae</taxon>
        <taxon>Galleriinae</taxon>
        <taxon>Galleria</taxon>
    </lineage>
</organism>
<proteinExistence type="inferred from homology"/>
<dbReference type="Pfam" id="PF00852">
    <property type="entry name" value="Glyco_transf_10"/>
    <property type="match status" value="1"/>
</dbReference>
<keyword evidence="15" id="KW-1185">Reference proteome</keyword>
<dbReference type="UniPathway" id="UPA00378"/>
<evidence type="ECO:0000313" key="16">
    <source>
        <dbReference type="RefSeq" id="XP_026755797.1"/>
    </source>
</evidence>
<accession>A0A6J1WLL5</accession>
<evidence type="ECO:0000259" key="13">
    <source>
        <dbReference type="Pfam" id="PF00852"/>
    </source>
</evidence>
<evidence type="ECO:0000256" key="3">
    <source>
        <dbReference type="ARBA" id="ARBA00008919"/>
    </source>
</evidence>
<evidence type="ECO:0000256" key="5">
    <source>
        <dbReference type="ARBA" id="ARBA00022679"/>
    </source>
</evidence>
<dbReference type="Proteomes" id="UP001652740">
    <property type="component" value="Unplaced"/>
</dbReference>
<dbReference type="PANTHER" id="PTHR48438">
    <property type="entry name" value="ALPHA-(1,3)-FUCOSYLTRANSFERASE C-RELATED"/>
    <property type="match status" value="1"/>
</dbReference>
<evidence type="ECO:0000256" key="2">
    <source>
        <dbReference type="ARBA" id="ARBA00004922"/>
    </source>
</evidence>
<dbReference type="OrthoDB" id="427096at2759"/>
<name>A0A6J1WLL5_GALME</name>
<keyword evidence="7" id="KW-0735">Signal-anchor</keyword>